<keyword evidence="6" id="KW-0812">Transmembrane</keyword>
<comment type="subcellular location">
    <subcellularLocation>
        <location evidence="2">Membrane</location>
    </subcellularLocation>
</comment>
<dbReference type="InterPro" id="IPR050121">
    <property type="entry name" value="Cytochrome_P450_monoxygenase"/>
</dbReference>
<evidence type="ECO:0000256" key="6">
    <source>
        <dbReference type="ARBA" id="ARBA00022692"/>
    </source>
</evidence>
<feature type="compositionally biased region" description="Low complexity" evidence="14">
    <location>
        <begin position="213"/>
        <end position="225"/>
    </location>
</feature>
<keyword evidence="5 13" id="KW-0349">Heme</keyword>
<sequence length="571" mass="60261">MHPIALLLISILTTFALLKVTRLLAHYLSSPLRSLPGPPSPSFLYGAHPQLAAAPAHTAAAWTAAYGPTFAFPGLLSQRRLFTIDPRALAHVLKESYIWQKPEAVRYSLGTILGEGMLFVEADKHRLQRKVMIPAFGPAQIRALTSVFTDKAAKLRDLWLAEIASSPAPSSSSANTNSPAARIDVLERLSKATLDAIGSAGFAYDFHALDTASSSASPSSPETPTETPPETSPLLAAFTTLLRAGKDLGLLGVVQLFVPAARRIETRTHRRVHAAQDAMRAVGEALVDDAKAAAEGGEEEGTKDLLSLLVKANAREHDKDKELDGGAGGAGTGGMSDADVLAQVPTFLVAGHETTSTAVAWALLALARNPAAQATLRASLAAATSDAPGMDALGGYEYLDWVVRETLRLHAPVTGTYRAATAADTLPLATPLPDGRTALAVRAGDVVYIPILGVNRAKAVWGADADAWRPERWAGGGAGDAKRREIPGVWGNMLTFLGGPRACIGYRFALVEMKALLYTLVRAFAFELAVDPRELGVVHGLVQAPMLEAEGGGKGAQLPLLVRAYVPEGDL</sequence>
<evidence type="ECO:0000313" key="15">
    <source>
        <dbReference type="EMBL" id="KZP21722.1"/>
    </source>
</evidence>
<keyword evidence="16" id="KW-1185">Reference proteome</keyword>
<keyword evidence="8" id="KW-1133">Transmembrane helix</keyword>
<dbReference type="PRINTS" id="PR00465">
    <property type="entry name" value="EP450IV"/>
</dbReference>
<keyword evidence="10 13" id="KW-0408">Iron</keyword>
<dbReference type="EMBL" id="KV417545">
    <property type="protein sequence ID" value="KZP21722.1"/>
    <property type="molecule type" value="Genomic_DNA"/>
</dbReference>
<evidence type="ECO:0000256" key="9">
    <source>
        <dbReference type="ARBA" id="ARBA00023002"/>
    </source>
</evidence>
<comment type="cofactor">
    <cofactor evidence="1 13">
        <name>heme</name>
        <dbReference type="ChEBI" id="CHEBI:30413"/>
    </cofactor>
</comment>
<dbReference type="GO" id="GO:0016020">
    <property type="term" value="C:membrane"/>
    <property type="evidence" value="ECO:0007669"/>
    <property type="project" value="UniProtKB-SubCell"/>
</dbReference>
<accession>A0A166KB29</accession>
<evidence type="ECO:0000256" key="14">
    <source>
        <dbReference type="SAM" id="MobiDB-lite"/>
    </source>
</evidence>
<dbReference type="InterPro" id="IPR036396">
    <property type="entry name" value="Cyt_P450_sf"/>
</dbReference>
<dbReference type="PANTHER" id="PTHR24305">
    <property type="entry name" value="CYTOCHROME P450"/>
    <property type="match status" value="1"/>
</dbReference>
<evidence type="ECO:0000256" key="5">
    <source>
        <dbReference type="ARBA" id="ARBA00022617"/>
    </source>
</evidence>
<dbReference type="PANTHER" id="PTHR24305:SF166">
    <property type="entry name" value="CYTOCHROME P450 12A4, MITOCHONDRIAL-RELATED"/>
    <property type="match status" value="1"/>
</dbReference>
<dbReference type="GO" id="GO:0016705">
    <property type="term" value="F:oxidoreductase activity, acting on paired donors, with incorporation or reduction of molecular oxygen"/>
    <property type="evidence" value="ECO:0007669"/>
    <property type="project" value="InterPro"/>
</dbReference>
<evidence type="ECO:0000256" key="12">
    <source>
        <dbReference type="ARBA" id="ARBA00023136"/>
    </source>
</evidence>
<organism evidence="15 16">
    <name type="scientific">Athelia psychrophila</name>
    <dbReference type="NCBI Taxonomy" id="1759441"/>
    <lineage>
        <taxon>Eukaryota</taxon>
        <taxon>Fungi</taxon>
        <taxon>Dikarya</taxon>
        <taxon>Basidiomycota</taxon>
        <taxon>Agaricomycotina</taxon>
        <taxon>Agaricomycetes</taxon>
        <taxon>Agaricomycetidae</taxon>
        <taxon>Atheliales</taxon>
        <taxon>Atheliaceae</taxon>
        <taxon>Athelia</taxon>
    </lineage>
</organism>
<evidence type="ECO:0000256" key="7">
    <source>
        <dbReference type="ARBA" id="ARBA00022723"/>
    </source>
</evidence>
<evidence type="ECO:0000256" key="3">
    <source>
        <dbReference type="ARBA" id="ARBA00004721"/>
    </source>
</evidence>
<dbReference type="SUPFAM" id="SSF48264">
    <property type="entry name" value="Cytochrome P450"/>
    <property type="match status" value="1"/>
</dbReference>
<keyword evidence="11" id="KW-0503">Monooxygenase</keyword>
<evidence type="ECO:0000256" key="2">
    <source>
        <dbReference type="ARBA" id="ARBA00004370"/>
    </source>
</evidence>
<dbReference type="GO" id="GO:0005506">
    <property type="term" value="F:iron ion binding"/>
    <property type="evidence" value="ECO:0007669"/>
    <property type="project" value="InterPro"/>
</dbReference>
<keyword evidence="9" id="KW-0560">Oxidoreductase</keyword>
<evidence type="ECO:0000256" key="11">
    <source>
        <dbReference type="ARBA" id="ARBA00023033"/>
    </source>
</evidence>
<dbReference type="Pfam" id="PF00067">
    <property type="entry name" value="p450"/>
    <property type="match status" value="1"/>
</dbReference>
<keyword evidence="12" id="KW-0472">Membrane</keyword>
<proteinExistence type="inferred from homology"/>
<feature type="binding site" description="axial binding residue" evidence="13">
    <location>
        <position position="503"/>
    </location>
    <ligand>
        <name>heme</name>
        <dbReference type="ChEBI" id="CHEBI:30413"/>
    </ligand>
    <ligandPart>
        <name>Fe</name>
        <dbReference type="ChEBI" id="CHEBI:18248"/>
    </ligandPart>
</feature>
<dbReference type="AlphaFoldDB" id="A0A166KB29"/>
<dbReference type="GO" id="GO:0004497">
    <property type="term" value="F:monooxygenase activity"/>
    <property type="evidence" value="ECO:0007669"/>
    <property type="project" value="UniProtKB-KW"/>
</dbReference>
<dbReference type="Gene3D" id="1.10.630.10">
    <property type="entry name" value="Cytochrome P450"/>
    <property type="match status" value="1"/>
</dbReference>
<evidence type="ECO:0000256" key="8">
    <source>
        <dbReference type="ARBA" id="ARBA00022989"/>
    </source>
</evidence>
<evidence type="ECO:0000256" key="13">
    <source>
        <dbReference type="PIRSR" id="PIRSR602403-1"/>
    </source>
</evidence>
<comment type="pathway">
    <text evidence="3">Secondary metabolite biosynthesis; terpenoid biosynthesis.</text>
</comment>
<reference evidence="15 16" key="1">
    <citation type="journal article" date="2016" name="Mol. Biol. Evol.">
        <title>Comparative Genomics of Early-Diverging Mushroom-Forming Fungi Provides Insights into the Origins of Lignocellulose Decay Capabilities.</title>
        <authorList>
            <person name="Nagy L.G."/>
            <person name="Riley R."/>
            <person name="Tritt A."/>
            <person name="Adam C."/>
            <person name="Daum C."/>
            <person name="Floudas D."/>
            <person name="Sun H."/>
            <person name="Yadav J.S."/>
            <person name="Pangilinan J."/>
            <person name="Larsson K.H."/>
            <person name="Matsuura K."/>
            <person name="Barry K."/>
            <person name="Labutti K."/>
            <person name="Kuo R."/>
            <person name="Ohm R.A."/>
            <person name="Bhattacharya S.S."/>
            <person name="Shirouzu T."/>
            <person name="Yoshinaga Y."/>
            <person name="Martin F.M."/>
            <person name="Grigoriev I.V."/>
            <person name="Hibbett D.S."/>
        </authorList>
    </citation>
    <scope>NUCLEOTIDE SEQUENCE [LARGE SCALE GENOMIC DNA]</scope>
    <source>
        <strain evidence="15 16">CBS 109695</strain>
    </source>
</reference>
<dbReference type="STRING" id="436010.A0A166KB29"/>
<evidence type="ECO:0000256" key="4">
    <source>
        <dbReference type="ARBA" id="ARBA00010617"/>
    </source>
</evidence>
<dbReference type="GO" id="GO:0020037">
    <property type="term" value="F:heme binding"/>
    <property type="evidence" value="ECO:0007669"/>
    <property type="project" value="InterPro"/>
</dbReference>
<dbReference type="PRINTS" id="PR00385">
    <property type="entry name" value="P450"/>
</dbReference>
<protein>
    <submittedName>
        <fullName evidence="15">Cytochrome P450</fullName>
    </submittedName>
</protein>
<dbReference type="InterPro" id="IPR001128">
    <property type="entry name" value="Cyt_P450"/>
</dbReference>
<evidence type="ECO:0000256" key="10">
    <source>
        <dbReference type="ARBA" id="ARBA00023004"/>
    </source>
</evidence>
<evidence type="ECO:0000256" key="1">
    <source>
        <dbReference type="ARBA" id="ARBA00001971"/>
    </source>
</evidence>
<dbReference type="OrthoDB" id="1470350at2759"/>
<gene>
    <name evidence="15" type="ORF">FIBSPDRAFT_953482</name>
</gene>
<dbReference type="InterPro" id="IPR002403">
    <property type="entry name" value="Cyt_P450_E_grp-IV"/>
</dbReference>
<name>A0A166KB29_9AGAM</name>
<comment type="similarity">
    <text evidence="4">Belongs to the cytochrome P450 family.</text>
</comment>
<dbReference type="Proteomes" id="UP000076532">
    <property type="component" value="Unassembled WGS sequence"/>
</dbReference>
<keyword evidence="7 13" id="KW-0479">Metal-binding</keyword>
<feature type="region of interest" description="Disordered" evidence="14">
    <location>
        <begin position="213"/>
        <end position="232"/>
    </location>
</feature>
<evidence type="ECO:0000313" key="16">
    <source>
        <dbReference type="Proteomes" id="UP000076532"/>
    </source>
</evidence>